<evidence type="ECO:0000256" key="6">
    <source>
        <dbReference type="ARBA" id="ARBA00022989"/>
    </source>
</evidence>
<reference evidence="11 12" key="1">
    <citation type="submission" date="2018-11" db="EMBL/GenBank/DDBJ databases">
        <title>Pseudaminobacter arsenicus sp. nov., an arsenic-resistant bacterium isolated from arsenic-rich aquifers.</title>
        <authorList>
            <person name="Mu Y."/>
        </authorList>
    </citation>
    <scope>NUCLEOTIDE SEQUENCE [LARGE SCALE GENOMIC DNA]</scope>
    <source>
        <strain evidence="11 12">CB3</strain>
    </source>
</reference>
<evidence type="ECO:0000256" key="4">
    <source>
        <dbReference type="ARBA" id="ARBA00022519"/>
    </source>
</evidence>
<dbReference type="InterPro" id="IPR007387">
    <property type="entry name" value="TRAP_DctQ"/>
</dbReference>
<gene>
    <name evidence="11" type="ORF">EET67_12255</name>
</gene>
<dbReference type="Pfam" id="PF04290">
    <property type="entry name" value="DctQ"/>
    <property type="match status" value="1"/>
</dbReference>
<feature type="domain" description="Tripartite ATP-independent periplasmic transporters DctQ component" evidence="10">
    <location>
        <begin position="31"/>
        <end position="160"/>
    </location>
</feature>
<dbReference type="RefSeq" id="WP_128627019.1">
    <property type="nucleotide sequence ID" value="NZ_RKST01000011.1"/>
</dbReference>
<keyword evidence="6 9" id="KW-1133">Transmembrane helix</keyword>
<accession>A0A432V5J0</accession>
<keyword evidence="7 9" id="KW-0472">Membrane</keyword>
<dbReference type="Proteomes" id="UP000281647">
    <property type="component" value="Unassembled WGS sequence"/>
</dbReference>
<comment type="subunit">
    <text evidence="9">The complex comprises the extracytoplasmic solute receptor protein and the two transmembrane proteins.</text>
</comment>
<organism evidence="11 12">
    <name type="scientific">Borborobacter arsenicus</name>
    <dbReference type="NCBI Taxonomy" id="1851146"/>
    <lineage>
        <taxon>Bacteria</taxon>
        <taxon>Pseudomonadati</taxon>
        <taxon>Pseudomonadota</taxon>
        <taxon>Alphaproteobacteria</taxon>
        <taxon>Hyphomicrobiales</taxon>
        <taxon>Phyllobacteriaceae</taxon>
        <taxon>Borborobacter</taxon>
    </lineage>
</organism>
<dbReference type="GO" id="GO:0022857">
    <property type="term" value="F:transmembrane transporter activity"/>
    <property type="evidence" value="ECO:0007669"/>
    <property type="project" value="UniProtKB-UniRule"/>
</dbReference>
<evidence type="ECO:0000256" key="5">
    <source>
        <dbReference type="ARBA" id="ARBA00022692"/>
    </source>
</evidence>
<dbReference type="InterPro" id="IPR055348">
    <property type="entry name" value="DctQ"/>
</dbReference>
<sequence>MAGLIALSSAIDRFNSFVGRWVSWLILAAVLVSAGNAIIRKAFSMSSNAWLELQWYLFGAAFLLAAAYTLRDNEHIRVDIVYGMFSRRTQHLIDLFGHLFFLMPFTLLMMFYLFPYVSLSYRSGEMSTNAGGLILWPAKSLLLISFTLLVVQGVSEIIKKIAILRGDMDDPNPFISSHEMAEVEAEALAKEIRQ</sequence>
<evidence type="ECO:0000313" key="12">
    <source>
        <dbReference type="Proteomes" id="UP000281647"/>
    </source>
</evidence>
<dbReference type="PANTHER" id="PTHR35011:SF4">
    <property type="entry name" value="SLL1102 PROTEIN"/>
    <property type="match status" value="1"/>
</dbReference>
<dbReference type="GO" id="GO:0005886">
    <property type="term" value="C:plasma membrane"/>
    <property type="evidence" value="ECO:0007669"/>
    <property type="project" value="UniProtKB-SubCell"/>
</dbReference>
<dbReference type="OrthoDB" id="9794346at2"/>
<feature type="transmembrane region" description="Helical" evidence="9">
    <location>
        <begin position="21"/>
        <end position="43"/>
    </location>
</feature>
<evidence type="ECO:0000256" key="7">
    <source>
        <dbReference type="ARBA" id="ARBA00023136"/>
    </source>
</evidence>
<comment type="function">
    <text evidence="9">Part of the tripartite ATP-independent periplasmic (TRAP) transport system.</text>
</comment>
<feature type="transmembrane region" description="Helical" evidence="9">
    <location>
        <begin position="55"/>
        <end position="71"/>
    </location>
</feature>
<evidence type="ECO:0000256" key="9">
    <source>
        <dbReference type="RuleBase" id="RU369079"/>
    </source>
</evidence>
<dbReference type="AlphaFoldDB" id="A0A432V5J0"/>
<feature type="transmembrane region" description="Helical" evidence="9">
    <location>
        <begin position="134"/>
        <end position="155"/>
    </location>
</feature>
<evidence type="ECO:0000256" key="2">
    <source>
        <dbReference type="ARBA" id="ARBA00022448"/>
    </source>
</evidence>
<comment type="subcellular location">
    <subcellularLocation>
        <location evidence="1 9">Cell inner membrane</location>
        <topology evidence="1 9">Multi-pass membrane protein</topology>
    </subcellularLocation>
</comment>
<keyword evidence="5 9" id="KW-0812">Transmembrane</keyword>
<protein>
    <recommendedName>
        <fullName evidence="9">TRAP transporter small permease protein</fullName>
    </recommendedName>
</protein>
<evidence type="ECO:0000256" key="8">
    <source>
        <dbReference type="ARBA" id="ARBA00038436"/>
    </source>
</evidence>
<proteinExistence type="inferred from homology"/>
<keyword evidence="4 9" id="KW-0997">Cell inner membrane</keyword>
<dbReference type="EMBL" id="RKST01000011">
    <property type="protein sequence ID" value="RUM97427.1"/>
    <property type="molecule type" value="Genomic_DNA"/>
</dbReference>
<evidence type="ECO:0000313" key="11">
    <source>
        <dbReference type="EMBL" id="RUM97427.1"/>
    </source>
</evidence>
<dbReference type="PANTHER" id="PTHR35011">
    <property type="entry name" value="2,3-DIKETO-L-GULONATE TRAP TRANSPORTER SMALL PERMEASE PROTEIN YIAM"/>
    <property type="match status" value="1"/>
</dbReference>
<evidence type="ECO:0000256" key="3">
    <source>
        <dbReference type="ARBA" id="ARBA00022475"/>
    </source>
</evidence>
<keyword evidence="2 9" id="KW-0813">Transport</keyword>
<keyword evidence="3" id="KW-1003">Cell membrane</keyword>
<evidence type="ECO:0000259" key="10">
    <source>
        <dbReference type="Pfam" id="PF04290"/>
    </source>
</evidence>
<comment type="similarity">
    <text evidence="8 9">Belongs to the TRAP transporter small permease family.</text>
</comment>
<comment type="caution">
    <text evidence="11">The sequence shown here is derived from an EMBL/GenBank/DDBJ whole genome shotgun (WGS) entry which is preliminary data.</text>
</comment>
<feature type="transmembrane region" description="Helical" evidence="9">
    <location>
        <begin position="92"/>
        <end position="114"/>
    </location>
</feature>
<evidence type="ECO:0000256" key="1">
    <source>
        <dbReference type="ARBA" id="ARBA00004429"/>
    </source>
</evidence>
<keyword evidence="12" id="KW-1185">Reference proteome</keyword>
<name>A0A432V5J0_9HYPH</name>